<feature type="region of interest" description="Disordered" evidence="2">
    <location>
        <begin position="390"/>
        <end position="418"/>
    </location>
</feature>
<evidence type="ECO:0000313" key="5">
    <source>
        <dbReference type="Proteomes" id="UP000019140"/>
    </source>
</evidence>
<comment type="caution">
    <text evidence="4">The sequence shown here is derived from an EMBL/GenBank/DDBJ whole genome shotgun (WGS) entry which is preliminary data.</text>
</comment>
<feature type="region of interest" description="Disordered" evidence="2">
    <location>
        <begin position="829"/>
        <end position="873"/>
    </location>
</feature>
<dbReference type="HOGENOM" id="CLU_304560_0_0_7"/>
<proteinExistence type="predicted"/>
<evidence type="ECO:0000259" key="3">
    <source>
        <dbReference type="Pfam" id="PF03787"/>
    </source>
</evidence>
<accession>W4M9F1</accession>
<dbReference type="PANTHER" id="PTHR35579">
    <property type="entry name" value="CRISPR SYSTEM CMS ENDORIBONUCLEASE CSM3"/>
    <property type="match status" value="1"/>
</dbReference>
<dbReference type="InterPro" id="IPR052216">
    <property type="entry name" value="CRISPR_Csm3_endoribonuclease"/>
</dbReference>
<name>W4M9F1_9BACT</name>
<keyword evidence="1" id="KW-0051">Antiviral defense</keyword>
<evidence type="ECO:0000256" key="1">
    <source>
        <dbReference type="ARBA" id="ARBA00023118"/>
    </source>
</evidence>
<dbReference type="AlphaFoldDB" id="W4M9F1"/>
<gene>
    <name evidence="4" type="ORF">ETSY2_18230</name>
</gene>
<keyword evidence="5" id="KW-1185">Reference proteome</keyword>
<dbReference type="CDD" id="cd09726">
    <property type="entry name" value="RAMP_I_III"/>
    <property type="match status" value="1"/>
</dbReference>
<feature type="compositionally biased region" description="Basic and acidic residues" evidence="2">
    <location>
        <begin position="962"/>
        <end position="975"/>
    </location>
</feature>
<organism evidence="4 5">
    <name type="scientific">Candidatus Entotheonella gemina</name>
    <dbReference type="NCBI Taxonomy" id="1429439"/>
    <lineage>
        <taxon>Bacteria</taxon>
        <taxon>Pseudomonadati</taxon>
        <taxon>Nitrospinota/Tectimicrobiota group</taxon>
        <taxon>Candidatus Tectimicrobiota</taxon>
        <taxon>Candidatus Entotheonellia</taxon>
        <taxon>Candidatus Entotheonellales</taxon>
        <taxon>Candidatus Entotheonellaceae</taxon>
        <taxon>Candidatus Entotheonella</taxon>
    </lineage>
</organism>
<feature type="domain" description="CRISPR type III-associated protein" evidence="3">
    <location>
        <begin position="246"/>
        <end position="362"/>
    </location>
</feature>
<dbReference type="PANTHER" id="PTHR35579:SF6">
    <property type="entry name" value="DUF324 DOMAIN-CONTAINING PROTEIN"/>
    <property type="match status" value="1"/>
</dbReference>
<dbReference type="InterPro" id="IPR005537">
    <property type="entry name" value="RAMP_III_fam"/>
</dbReference>
<dbReference type="Proteomes" id="UP000019140">
    <property type="component" value="Unassembled WGS sequence"/>
</dbReference>
<evidence type="ECO:0000313" key="4">
    <source>
        <dbReference type="EMBL" id="ETX06257.1"/>
    </source>
</evidence>
<feature type="domain" description="CRISPR type III-associated protein" evidence="3">
    <location>
        <begin position="23"/>
        <end position="177"/>
    </location>
</feature>
<sequence length="975" mass="107507">MSRRMHGVFLTLEFPAGLAPGEGGEFNVLRLARNGAGQPVLRGTALAGALWHAYWQHLREMDEAERLAQVRAYFGEALNEESPESGEESRFKVSDCVLTAAPLTRTHHLRNRHTGAVADAGLFTLELCPRGTTAPVTLWLTDDQPEPDDAVQFLKVLVQCLQSGITLGGHAARGIGLATLQGQAQYRCYELSQVEDYAQWLDDRRASRQDPAAMPTGCEPLHIAADQPANDLRITFRLGIPRGQDVLIGDGQGKSHDIEPQRVVAADGKSYWRLPGASLRGLFRGWVTRLAARDGKPVADYAQRQLYQGETLPDHERWNGNNLGWGFVPEDERKPGNEPNCPVLNLFGSLYRAGRIHISDAYAPCSTDAEGGTPAEEQLRIVKVSIPGQAEAPPPAVASQAAQKSQQARGGSSQPTALKSLPKASAHVLGLPFHNPYTFLPFPDKAPHRRQATLLSADELGGERERLTGVLELAITTETPLLSCHPREVSDKGGHKTYAALAIGPDVIVPATGVRGALRTLMTILTGGTLGYLDEYAYLCQGRDTPLGPQGPNSPPLTPKHVFLAEVEQPGTALKTGAVRLGKTQLVKLEDLERANQGRRLDRGERAPVLWIGLDDHGQPVTDISLQQTEATPWKLKLSGRPINLRGKREGAFLPGPQRLELPPELWAAYSGRNVHGDRRELKAGDLVWLEPSDPSLRQITYPEDVKSLQWARWGKTGQALKDKIPGHILPDYENPDCKVDEITDLFGQVAPKRNDAPAFAARIRPENLVFFDAAAKAKKNAVTLQMPDWDIRSAGDTLHIDGWEREVHDLDLRVRMWTASQKPVPNLRYPRAVDDNRNRKSRGGHAWFQRHASPRMVTNRGDGSRQPGLNPLHIDGEIKQAAEDAKQPLDPVMPMIAGQMLPPFDPEDPLADVLYGYDAVNAEIQDRQRPRRRVFLRVEAFDPEQHVTGVEQSGGNQGKNAEFRKSQRQTRETD</sequence>
<reference evidence="4 5" key="1">
    <citation type="journal article" date="2014" name="Nature">
        <title>An environmental bacterial taxon with a large and distinct metabolic repertoire.</title>
        <authorList>
            <person name="Wilson M.C."/>
            <person name="Mori T."/>
            <person name="Ruckert C."/>
            <person name="Uria A.R."/>
            <person name="Helf M.J."/>
            <person name="Takada K."/>
            <person name="Gernert C."/>
            <person name="Steffens U.A."/>
            <person name="Heycke N."/>
            <person name="Schmitt S."/>
            <person name="Rinke C."/>
            <person name="Helfrich E.J."/>
            <person name="Brachmann A.O."/>
            <person name="Gurgui C."/>
            <person name="Wakimoto T."/>
            <person name="Kracht M."/>
            <person name="Crusemann M."/>
            <person name="Hentschel U."/>
            <person name="Abe I."/>
            <person name="Matsunaga S."/>
            <person name="Kalinowski J."/>
            <person name="Takeyama H."/>
            <person name="Piel J."/>
        </authorList>
    </citation>
    <scope>NUCLEOTIDE SEQUENCE [LARGE SCALE GENOMIC DNA]</scope>
    <source>
        <strain evidence="5">TSY2</strain>
    </source>
</reference>
<dbReference type="EMBL" id="AZHX01000747">
    <property type="protein sequence ID" value="ETX06257.1"/>
    <property type="molecule type" value="Genomic_DNA"/>
</dbReference>
<dbReference type="GO" id="GO:0051607">
    <property type="term" value="P:defense response to virus"/>
    <property type="evidence" value="ECO:0007669"/>
    <property type="project" value="UniProtKB-KW"/>
</dbReference>
<dbReference type="Pfam" id="PF03787">
    <property type="entry name" value="RAMPs"/>
    <property type="match status" value="2"/>
</dbReference>
<evidence type="ECO:0000256" key="2">
    <source>
        <dbReference type="SAM" id="MobiDB-lite"/>
    </source>
</evidence>
<feature type="compositionally biased region" description="Low complexity" evidence="2">
    <location>
        <begin position="397"/>
        <end position="414"/>
    </location>
</feature>
<feature type="region of interest" description="Disordered" evidence="2">
    <location>
        <begin position="944"/>
        <end position="975"/>
    </location>
</feature>
<protein>
    <recommendedName>
        <fullName evidence="3">CRISPR type III-associated protein domain-containing protein</fullName>
    </recommendedName>
</protein>